<dbReference type="Proteomes" id="UP000003100">
    <property type="component" value="Unassembled WGS sequence"/>
</dbReference>
<reference evidence="1 2" key="1">
    <citation type="submission" date="2009-01" db="EMBL/GenBank/DDBJ databases">
        <authorList>
            <person name="Fulton L."/>
            <person name="Clifton S."/>
            <person name="Fulton B."/>
            <person name="Xu J."/>
            <person name="Minx P."/>
            <person name="Pepin K.H."/>
            <person name="Johnson M."/>
            <person name="Bhonagiri V."/>
            <person name="Nash W.E."/>
            <person name="Mardis E.R."/>
            <person name="Wilson R.K."/>
        </authorList>
    </citation>
    <scope>NUCLEOTIDE SEQUENCE [LARGE SCALE GENOMIC DNA]</scope>
    <source>
        <strain evidence="2">DSM 10507 / JCM 14656 / S5a33</strain>
    </source>
</reference>
<evidence type="ECO:0000313" key="2">
    <source>
        <dbReference type="Proteomes" id="UP000003100"/>
    </source>
</evidence>
<dbReference type="EMBL" id="ACBZ01000073">
    <property type="protein sequence ID" value="EEG49580.1"/>
    <property type="molecule type" value="Genomic_DNA"/>
</dbReference>
<evidence type="ECO:0000313" key="1">
    <source>
        <dbReference type="EMBL" id="EEG49580.1"/>
    </source>
</evidence>
<name>C0CKX8_BLAHS</name>
<keyword evidence="2" id="KW-1185">Reference proteome</keyword>
<organism evidence="1 2">
    <name type="scientific">Blautia hydrogenotrophica (strain DSM 10507 / JCM 14656 / S5a33)</name>
    <name type="common">Ruminococcus hydrogenotrophicus</name>
    <dbReference type="NCBI Taxonomy" id="476272"/>
    <lineage>
        <taxon>Bacteria</taxon>
        <taxon>Bacillati</taxon>
        <taxon>Bacillota</taxon>
        <taxon>Clostridia</taxon>
        <taxon>Lachnospirales</taxon>
        <taxon>Lachnospiraceae</taxon>
        <taxon>Blautia</taxon>
    </lineage>
</organism>
<proteinExistence type="predicted"/>
<dbReference type="HOGENOM" id="CLU_015011_1_0_9"/>
<protein>
    <submittedName>
        <fullName evidence="1">Uncharacterized protein</fullName>
    </submittedName>
</protein>
<comment type="caution">
    <text evidence="1">The sequence shown here is derived from an EMBL/GenBank/DDBJ whole genome shotgun (WGS) entry which is preliminary data.</text>
</comment>
<feature type="non-terminal residue" evidence="1">
    <location>
        <position position="425"/>
    </location>
</feature>
<dbReference type="AlphaFoldDB" id="C0CKX8"/>
<reference evidence="1 2" key="2">
    <citation type="submission" date="2009-02" db="EMBL/GenBank/DDBJ databases">
        <title>Draft genome sequence of Blautia hydrogenotrophica DSM 10507 (Ruminococcus hydrogenotrophicus DSM 10507).</title>
        <authorList>
            <person name="Sudarsanam P."/>
            <person name="Ley R."/>
            <person name="Guruge J."/>
            <person name="Turnbaugh P.J."/>
            <person name="Mahowald M."/>
            <person name="Liep D."/>
            <person name="Gordon J."/>
        </authorList>
    </citation>
    <scope>NUCLEOTIDE SEQUENCE [LARGE SCALE GENOMIC DNA]</scope>
    <source>
        <strain evidence="2">DSM 10507 / JCM 14656 / S5a33</strain>
    </source>
</reference>
<sequence>MMNIDRQIFNIDHVICSNIDLLETAGVTRGFISQNLLAQSRNLVEHIAVKAYGNGTDIMANWETIPLALNYIKRDYKYLFLRKFHNFLQESKSHYTPDEDGAERLTLKYYEYYMMLREFSKKEYGLDILHNIEKFPVNMDKAVIGYYRAVLNSLGKQYGFVDFNRNERLYVMRSKPVIIDGRILYENTMIPANDVSSKFDRFITFSTFMIPDHYAIRADIRGTQIIVENQKMPVNILVDYQVSIRPCELNNFAKIFGLKIKMNQGLAEYNGLMQYLTKTGGSLTDILLANDVEYKEIKSYITQKARTIKFFDAIDKARIVVWNNKHGSNIVRYLSYIMRNKVIKDQISDEENAILSKLNLQYGTIPFEEMPFCTSLIGHNPEPQDVFACIPANNNEAQLLAKYLQINTSSRGHLYTKCKDVEHLG</sequence>
<accession>C0CKX8</accession>
<gene>
    <name evidence="1" type="ORF">RUMHYD_01498</name>
</gene>
<dbReference type="eggNOG" id="COG0507">
    <property type="taxonomic scope" value="Bacteria"/>
</dbReference>